<dbReference type="OrthoDB" id="10272040at2759"/>
<dbReference type="Proteomes" id="UP000434957">
    <property type="component" value="Unassembled WGS sequence"/>
</dbReference>
<dbReference type="EMBL" id="QXFT01002004">
    <property type="protein sequence ID" value="KAE9305816.1"/>
    <property type="molecule type" value="Genomic_DNA"/>
</dbReference>
<keyword evidence="6" id="KW-1185">Reference proteome</keyword>
<gene>
    <name evidence="3" type="ORF">PR001_g23395</name>
    <name evidence="2" type="ORF">PR002_g23595</name>
    <name evidence="4" type="ORF">PR003_g21394</name>
</gene>
<proteinExistence type="predicted"/>
<protein>
    <recommendedName>
        <fullName evidence="8">RxLR effector protein</fullName>
    </recommendedName>
</protein>
<evidence type="ECO:0000313" key="4">
    <source>
        <dbReference type="EMBL" id="KAE9305816.1"/>
    </source>
</evidence>
<dbReference type="Proteomes" id="UP000429607">
    <property type="component" value="Unassembled WGS sequence"/>
</dbReference>
<dbReference type="EMBL" id="QXFU01002728">
    <property type="protein sequence ID" value="KAE8982201.1"/>
    <property type="molecule type" value="Genomic_DNA"/>
</dbReference>
<evidence type="ECO:0000313" key="7">
    <source>
        <dbReference type="Proteomes" id="UP000435112"/>
    </source>
</evidence>
<dbReference type="EMBL" id="QXFV01002765">
    <property type="protein sequence ID" value="KAE8983639.1"/>
    <property type="molecule type" value="Genomic_DNA"/>
</dbReference>
<reference evidence="5 7" key="1">
    <citation type="submission" date="2018-09" db="EMBL/GenBank/DDBJ databases">
        <title>Genomic investigation of the strawberry pathogen Phytophthora fragariae indicates pathogenicity is determined by transcriptional variation in three key races.</title>
        <authorList>
            <person name="Adams T.M."/>
            <person name="Armitage A.D."/>
            <person name="Sobczyk M.K."/>
            <person name="Bates H.J."/>
            <person name="Dunwell J.M."/>
            <person name="Nellist C.F."/>
            <person name="Harrison R.J."/>
        </authorList>
    </citation>
    <scope>NUCLEOTIDE SEQUENCE [LARGE SCALE GENOMIC DNA]</scope>
    <source>
        <strain evidence="3 5">SCRP249</strain>
        <strain evidence="2 7">SCRP324</strain>
        <strain evidence="4 6">SCRP333</strain>
    </source>
</reference>
<keyword evidence="1" id="KW-0732">Signal</keyword>
<sequence length="52" mass="5693">MLKASSTYCFSVMLLTVYASTCGKPGGKVYRVLSFVSSDFHQNAIISLNENI</sequence>
<comment type="caution">
    <text evidence="3">The sequence shown here is derived from an EMBL/GenBank/DDBJ whole genome shotgun (WGS) entry which is preliminary data.</text>
</comment>
<name>A0A6A3IL05_9STRA</name>
<dbReference type="Proteomes" id="UP000435112">
    <property type="component" value="Unassembled WGS sequence"/>
</dbReference>
<feature type="chain" id="PRO_5036164506" description="RxLR effector protein" evidence="1">
    <location>
        <begin position="24"/>
        <end position="52"/>
    </location>
</feature>
<evidence type="ECO:0008006" key="8">
    <source>
        <dbReference type="Google" id="ProtNLM"/>
    </source>
</evidence>
<evidence type="ECO:0000313" key="3">
    <source>
        <dbReference type="EMBL" id="KAE8983639.1"/>
    </source>
</evidence>
<evidence type="ECO:0000313" key="5">
    <source>
        <dbReference type="Proteomes" id="UP000429607"/>
    </source>
</evidence>
<evidence type="ECO:0000313" key="6">
    <source>
        <dbReference type="Proteomes" id="UP000434957"/>
    </source>
</evidence>
<accession>A0A6A3IL05</accession>
<evidence type="ECO:0000256" key="1">
    <source>
        <dbReference type="SAM" id="SignalP"/>
    </source>
</evidence>
<feature type="signal peptide" evidence="1">
    <location>
        <begin position="1"/>
        <end position="23"/>
    </location>
</feature>
<evidence type="ECO:0000313" key="2">
    <source>
        <dbReference type="EMBL" id="KAE8982201.1"/>
    </source>
</evidence>
<dbReference type="AlphaFoldDB" id="A0A6A3IL05"/>
<organism evidence="3 5">
    <name type="scientific">Phytophthora rubi</name>
    <dbReference type="NCBI Taxonomy" id="129364"/>
    <lineage>
        <taxon>Eukaryota</taxon>
        <taxon>Sar</taxon>
        <taxon>Stramenopiles</taxon>
        <taxon>Oomycota</taxon>
        <taxon>Peronosporomycetes</taxon>
        <taxon>Peronosporales</taxon>
        <taxon>Peronosporaceae</taxon>
        <taxon>Phytophthora</taxon>
    </lineage>
</organism>